<comment type="caution">
    <text evidence="3">The sequence shown here is derived from an EMBL/GenBank/DDBJ whole genome shotgun (WGS) entry which is preliminary data.</text>
</comment>
<organism evidence="3 4">
    <name type="scientific">Agromyces fucosus</name>
    <dbReference type="NCBI Taxonomy" id="41985"/>
    <lineage>
        <taxon>Bacteria</taxon>
        <taxon>Bacillati</taxon>
        <taxon>Actinomycetota</taxon>
        <taxon>Actinomycetes</taxon>
        <taxon>Micrococcales</taxon>
        <taxon>Microbacteriaceae</taxon>
        <taxon>Agromyces</taxon>
    </lineage>
</organism>
<feature type="transmembrane region" description="Helical" evidence="2">
    <location>
        <begin position="65"/>
        <end position="86"/>
    </location>
</feature>
<dbReference type="AlphaFoldDB" id="A0A4Q2JMK1"/>
<gene>
    <name evidence="3" type="ORF">ESP57_12935</name>
</gene>
<dbReference type="Proteomes" id="UP000292935">
    <property type="component" value="Unassembled WGS sequence"/>
</dbReference>
<feature type="transmembrane region" description="Helical" evidence="2">
    <location>
        <begin position="92"/>
        <end position="110"/>
    </location>
</feature>
<keyword evidence="2" id="KW-0812">Transmembrane</keyword>
<feature type="transmembrane region" description="Helical" evidence="2">
    <location>
        <begin position="139"/>
        <end position="158"/>
    </location>
</feature>
<feature type="region of interest" description="Disordered" evidence="1">
    <location>
        <begin position="163"/>
        <end position="189"/>
    </location>
</feature>
<dbReference type="RefSeq" id="WP_129231869.1">
    <property type="nucleotide sequence ID" value="NZ_SDPO01000003.1"/>
</dbReference>
<evidence type="ECO:0000313" key="3">
    <source>
        <dbReference type="EMBL" id="RXZ47457.1"/>
    </source>
</evidence>
<dbReference type="EMBL" id="SDPO01000003">
    <property type="protein sequence ID" value="RXZ47457.1"/>
    <property type="molecule type" value="Genomic_DNA"/>
</dbReference>
<evidence type="ECO:0000313" key="4">
    <source>
        <dbReference type="Proteomes" id="UP000292935"/>
    </source>
</evidence>
<feature type="transmembrane region" description="Helical" evidence="2">
    <location>
        <begin position="37"/>
        <end position="53"/>
    </location>
</feature>
<name>A0A4Q2JMK1_9MICO</name>
<protein>
    <submittedName>
        <fullName evidence="3">Uncharacterized protein</fullName>
    </submittedName>
</protein>
<sequence length="189" mass="17878">MHALAAALRSWPMLAALGAGLVLLALAAGAGGAMLPALAAAGVAALGWGGLALRAGRVIAPSTTLVVTAVALVGMAAAVSTGAAAMTDVAPGPLAAASVFIVVVALSAGLELRARSRLARAGAHPRGDRDAAASDTARLLGLVAGAALVAALATPALAATEAGESAVPHGTHDVGTDAPLPGAPAGHDH</sequence>
<keyword evidence="4" id="KW-1185">Reference proteome</keyword>
<accession>A0A4Q2JMK1</accession>
<proteinExistence type="predicted"/>
<evidence type="ECO:0000256" key="2">
    <source>
        <dbReference type="SAM" id="Phobius"/>
    </source>
</evidence>
<reference evidence="3 4" key="1">
    <citation type="submission" date="2019-01" db="EMBL/GenBank/DDBJ databases">
        <authorList>
            <person name="Li J."/>
        </authorList>
    </citation>
    <scope>NUCLEOTIDE SEQUENCE [LARGE SCALE GENOMIC DNA]</scope>
    <source>
        <strain evidence="3 4">CCUG 35506</strain>
    </source>
</reference>
<keyword evidence="2" id="KW-1133">Transmembrane helix</keyword>
<evidence type="ECO:0000256" key="1">
    <source>
        <dbReference type="SAM" id="MobiDB-lite"/>
    </source>
</evidence>
<keyword evidence="2" id="KW-0472">Membrane</keyword>